<dbReference type="SMART" id="SM00388">
    <property type="entry name" value="HisKA"/>
    <property type="match status" value="1"/>
</dbReference>
<dbReference type="EC" id="2.7.13.3" evidence="3"/>
<dbReference type="Proteomes" id="UP000429595">
    <property type="component" value="Unassembled WGS sequence"/>
</dbReference>
<keyword evidence="4" id="KW-1003">Cell membrane</keyword>
<evidence type="ECO:0000259" key="16">
    <source>
        <dbReference type="PROSITE" id="PS50109"/>
    </source>
</evidence>
<comment type="catalytic activity">
    <reaction evidence="1">
        <text>ATP + protein L-histidine = ADP + protein N-phospho-L-histidine.</text>
        <dbReference type="EC" id="2.7.13.3"/>
    </reaction>
</comment>
<evidence type="ECO:0000256" key="7">
    <source>
        <dbReference type="ARBA" id="ARBA00022692"/>
    </source>
</evidence>
<evidence type="ECO:0000313" key="17">
    <source>
        <dbReference type="EMBL" id="KAB7707876.1"/>
    </source>
</evidence>
<keyword evidence="10" id="KW-0067">ATP-binding</keyword>
<evidence type="ECO:0000313" key="18">
    <source>
        <dbReference type="Proteomes" id="UP000429595"/>
    </source>
</evidence>
<proteinExistence type="predicted"/>
<evidence type="ECO:0000256" key="1">
    <source>
        <dbReference type="ARBA" id="ARBA00000085"/>
    </source>
</evidence>
<keyword evidence="7 15" id="KW-0812">Transmembrane</keyword>
<sequence length="504" mass="57372">MNKRERSIYFFIVVLPAILSIIGCYQFLSDRAGEQQHEKLEWVATIHRNQMDQFINETKVSMDILAVSTEEELQNLNKARTMKIQTMLKKMAGKDPRYGGIYVLDFEGNLLVGTNDLLKQYNLRDKPYITEALLTKDTAVSDEAETLSNNQPVIAIATPVMNDEHVEAILVSHIRLDYMKNIMRMLTPEHSISIENAKQIPIFSVNEKLETDKTEQIVKYPLAQLPWNLVISTYESNKSNLFPLTLMFGAAIIILLHIVFLLVKYVMLKRQTKLEKMQQEAQKLELIGTLAASTAHEIRNPLTGIKGLVQLLNEKYDNTEDKLYFAVINKEIERINQIVSEFLILGKPTAQRVQTVDIREIIFDLNPLIRSEANLYGIEYNLTLPEQEVWVQLNVDQMKQVLLNLTKNAFEAMPKEGQLSVMILKGEEDCHITIADTGSGIKKEDLDLIFKPFFTSKEDGTGLGLVVCKRIIESFGGMIEIESELGFGAVVNITLPLQKHQQVE</sequence>
<dbReference type="InterPro" id="IPR036097">
    <property type="entry name" value="HisK_dim/P_sf"/>
</dbReference>
<dbReference type="InterPro" id="IPR004358">
    <property type="entry name" value="Sig_transdc_His_kin-like_C"/>
</dbReference>
<keyword evidence="12 15" id="KW-1133">Transmembrane helix</keyword>
<name>A0A6I1FN78_9BACI</name>
<comment type="caution">
    <text evidence="17">The sequence shown here is derived from an EMBL/GenBank/DDBJ whole genome shotgun (WGS) entry which is preliminary data.</text>
</comment>
<dbReference type="AlphaFoldDB" id="A0A6I1FN78"/>
<keyword evidence="14 15" id="KW-0472">Membrane</keyword>
<comment type="subcellular location">
    <subcellularLocation>
        <location evidence="2">Cell membrane</location>
        <topology evidence="2">Multi-pass membrane protein</topology>
    </subcellularLocation>
</comment>
<evidence type="ECO:0000256" key="5">
    <source>
        <dbReference type="ARBA" id="ARBA00022553"/>
    </source>
</evidence>
<protein>
    <recommendedName>
        <fullName evidence="3">histidine kinase</fullName>
        <ecNumber evidence="3">2.7.13.3</ecNumber>
    </recommendedName>
</protein>
<feature type="transmembrane region" description="Helical" evidence="15">
    <location>
        <begin position="241"/>
        <end position="267"/>
    </location>
</feature>
<evidence type="ECO:0000256" key="15">
    <source>
        <dbReference type="SAM" id="Phobius"/>
    </source>
</evidence>
<keyword evidence="18" id="KW-1185">Reference proteome</keyword>
<dbReference type="SUPFAM" id="SSF103190">
    <property type="entry name" value="Sensory domain-like"/>
    <property type="match status" value="1"/>
</dbReference>
<dbReference type="InterPro" id="IPR005467">
    <property type="entry name" value="His_kinase_dom"/>
</dbReference>
<dbReference type="EMBL" id="WEIO01000002">
    <property type="protein sequence ID" value="KAB7707876.1"/>
    <property type="molecule type" value="Genomic_DNA"/>
</dbReference>
<dbReference type="GO" id="GO:0030435">
    <property type="term" value="P:sporulation resulting in formation of a cellular spore"/>
    <property type="evidence" value="ECO:0007669"/>
    <property type="project" value="UniProtKB-KW"/>
</dbReference>
<organism evidence="17 18">
    <name type="scientific">Bacillus aerolatus</name>
    <dbReference type="NCBI Taxonomy" id="2653354"/>
    <lineage>
        <taxon>Bacteria</taxon>
        <taxon>Bacillati</taxon>
        <taxon>Bacillota</taxon>
        <taxon>Bacilli</taxon>
        <taxon>Bacillales</taxon>
        <taxon>Bacillaceae</taxon>
        <taxon>Bacillus</taxon>
    </lineage>
</organism>
<dbReference type="Pfam" id="PF02518">
    <property type="entry name" value="HATPase_c"/>
    <property type="match status" value="1"/>
</dbReference>
<evidence type="ECO:0000256" key="8">
    <source>
        <dbReference type="ARBA" id="ARBA00022741"/>
    </source>
</evidence>
<dbReference type="InterPro" id="IPR033479">
    <property type="entry name" value="dCache_1"/>
</dbReference>
<gene>
    <name evidence="17" type="ORF">F9802_03955</name>
</gene>
<keyword evidence="11" id="KW-0749">Sporulation</keyword>
<keyword evidence="13" id="KW-0902">Two-component regulatory system</keyword>
<evidence type="ECO:0000256" key="14">
    <source>
        <dbReference type="ARBA" id="ARBA00023136"/>
    </source>
</evidence>
<dbReference type="GO" id="GO:0000155">
    <property type="term" value="F:phosphorelay sensor kinase activity"/>
    <property type="evidence" value="ECO:0007669"/>
    <property type="project" value="InterPro"/>
</dbReference>
<evidence type="ECO:0000256" key="3">
    <source>
        <dbReference type="ARBA" id="ARBA00012438"/>
    </source>
</evidence>
<reference evidence="17 18" key="1">
    <citation type="submission" date="2019-10" db="EMBL/GenBank/DDBJ databases">
        <title>Bacillus aerolatum sp. nov., isolated from bioaerosol of sport playgrounds.</title>
        <authorList>
            <person name="Chen P."/>
            <person name="Zhang G."/>
        </authorList>
    </citation>
    <scope>NUCLEOTIDE SEQUENCE [LARGE SCALE GENOMIC DNA]</scope>
    <source>
        <strain evidence="17 18">CX253</strain>
    </source>
</reference>
<dbReference type="Gene3D" id="1.10.287.130">
    <property type="match status" value="1"/>
</dbReference>
<dbReference type="GO" id="GO:0005886">
    <property type="term" value="C:plasma membrane"/>
    <property type="evidence" value="ECO:0007669"/>
    <property type="project" value="UniProtKB-SubCell"/>
</dbReference>
<dbReference type="PANTHER" id="PTHR43065">
    <property type="entry name" value="SENSOR HISTIDINE KINASE"/>
    <property type="match status" value="1"/>
</dbReference>
<dbReference type="PRINTS" id="PR00344">
    <property type="entry name" value="BCTRLSENSOR"/>
</dbReference>
<evidence type="ECO:0000256" key="2">
    <source>
        <dbReference type="ARBA" id="ARBA00004651"/>
    </source>
</evidence>
<evidence type="ECO:0000256" key="4">
    <source>
        <dbReference type="ARBA" id="ARBA00022475"/>
    </source>
</evidence>
<dbReference type="SUPFAM" id="SSF47384">
    <property type="entry name" value="Homodimeric domain of signal transducing histidine kinase"/>
    <property type="match status" value="1"/>
</dbReference>
<keyword evidence="6" id="KW-0808">Transferase</keyword>
<dbReference type="PROSITE" id="PS50109">
    <property type="entry name" value="HIS_KIN"/>
    <property type="match status" value="1"/>
</dbReference>
<evidence type="ECO:0000256" key="13">
    <source>
        <dbReference type="ARBA" id="ARBA00023012"/>
    </source>
</evidence>
<dbReference type="PANTHER" id="PTHR43065:SF10">
    <property type="entry name" value="PEROXIDE STRESS-ACTIVATED HISTIDINE KINASE MAK3"/>
    <property type="match status" value="1"/>
</dbReference>
<dbReference type="FunFam" id="1.10.287.130:FF:000040">
    <property type="entry name" value="PAS domain-containing sensor histidine kinase"/>
    <property type="match status" value="1"/>
</dbReference>
<dbReference type="PROSITE" id="PS51257">
    <property type="entry name" value="PROKAR_LIPOPROTEIN"/>
    <property type="match status" value="1"/>
</dbReference>
<feature type="domain" description="Histidine kinase" evidence="16">
    <location>
        <begin position="293"/>
        <end position="499"/>
    </location>
</feature>
<dbReference type="GO" id="GO:0005524">
    <property type="term" value="F:ATP binding"/>
    <property type="evidence" value="ECO:0007669"/>
    <property type="project" value="UniProtKB-KW"/>
</dbReference>
<accession>A0A6I1FN78</accession>
<dbReference type="Gene3D" id="3.30.565.10">
    <property type="entry name" value="Histidine kinase-like ATPase, C-terminal domain"/>
    <property type="match status" value="1"/>
</dbReference>
<evidence type="ECO:0000256" key="6">
    <source>
        <dbReference type="ARBA" id="ARBA00022679"/>
    </source>
</evidence>
<dbReference type="InterPro" id="IPR003594">
    <property type="entry name" value="HATPase_dom"/>
</dbReference>
<keyword evidence="8" id="KW-0547">Nucleotide-binding</keyword>
<feature type="transmembrane region" description="Helical" evidence="15">
    <location>
        <begin position="7"/>
        <end position="28"/>
    </location>
</feature>
<dbReference type="InterPro" id="IPR003661">
    <property type="entry name" value="HisK_dim/P_dom"/>
</dbReference>
<keyword evidence="9 17" id="KW-0418">Kinase</keyword>
<dbReference type="Pfam" id="PF00512">
    <property type="entry name" value="HisKA"/>
    <property type="match status" value="1"/>
</dbReference>
<evidence type="ECO:0000256" key="12">
    <source>
        <dbReference type="ARBA" id="ARBA00022989"/>
    </source>
</evidence>
<dbReference type="InterPro" id="IPR036890">
    <property type="entry name" value="HATPase_C_sf"/>
</dbReference>
<dbReference type="Gene3D" id="3.30.450.20">
    <property type="entry name" value="PAS domain"/>
    <property type="match status" value="2"/>
</dbReference>
<dbReference type="InterPro" id="IPR029151">
    <property type="entry name" value="Sensor-like_sf"/>
</dbReference>
<evidence type="ECO:0000256" key="10">
    <source>
        <dbReference type="ARBA" id="ARBA00022840"/>
    </source>
</evidence>
<dbReference type="RefSeq" id="WP_152149863.1">
    <property type="nucleotide sequence ID" value="NZ_WEIO01000002.1"/>
</dbReference>
<evidence type="ECO:0000256" key="11">
    <source>
        <dbReference type="ARBA" id="ARBA00022969"/>
    </source>
</evidence>
<keyword evidence="5" id="KW-0597">Phosphoprotein</keyword>
<dbReference type="SUPFAM" id="SSF55874">
    <property type="entry name" value="ATPase domain of HSP90 chaperone/DNA topoisomerase II/histidine kinase"/>
    <property type="match status" value="1"/>
</dbReference>
<dbReference type="Pfam" id="PF02743">
    <property type="entry name" value="dCache_1"/>
    <property type="match status" value="1"/>
</dbReference>
<dbReference type="SMART" id="SM00387">
    <property type="entry name" value="HATPase_c"/>
    <property type="match status" value="1"/>
</dbReference>
<evidence type="ECO:0000256" key="9">
    <source>
        <dbReference type="ARBA" id="ARBA00022777"/>
    </source>
</evidence>
<dbReference type="CDD" id="cd00082">
    <property type="entry name" value="HisKA"/>
    <property type="match status" value="1"/>
</dbReference>